<reference evidence="11 13" key="1">
    <citation type="submission" date="2018-10" db="EMBL/GenBank/DDBJ databases">
        <title>Co-occurring genomic capacity for anaerobic methane metabolism and dissimilatory sulfite reduction discovered in the Korarchaeota.</title>
        <authorList>
            <person name="Mckay L.J."/>
            <person name="Dlakic M."/>
            <person name="Fields M.W."/>
            <person name="Delmont T.O."/>
            <person name="Eren A.M."/>
            <person name="Jay Z.J."/>
            <person name="Klingelsmith K.B."/>
            <person name="Rusch D.B."/>
            <person name="Inskeep W.P."/>
        </authorList>
    </citation>
    <scope>NUCLEOTIDE SEQUENCE [LARGE SCALE GENOMIC DNA]</scope>
    <source>
        <strain evidence="11 13">MDKW</strain>
    </source>
</reference>
<evidence type="ECO:0000259" key="10">
    <source>
        <dbReference type="Pfam" id="PF02783"/>
    </source>
</evidence>
<dbReference type="SUPFAM" id="SSF48081">
    <property type="entry name" value="Methyl-coenzyme M reductase alpha and beta chain C-terminal domain"/>
    <property type="match status" value="1"/>
</dbReference>
<organism evidence="11 13">
    <name type="scientific">Candidatus Methanodesulfokora washburnensis</name>
    <dbReference type="NCBI Taxonomy" id="2478471"/>
    <lineage>
        <taxon>Archaea</taxon>
        <taxon>Thermoproteota</taxon>
        <taxon>Candidatus Korarchaeia</taxon>
        <taxon>Candidatus Korarchaeia incertae sedis</taxon>
        <taxon>Candidatus Methanodesulfokora</taxon>
    </lineage>
</organism>
<dbReference type="Pfam" id="PF02241">
    <property type="entry name" value="MCR_beta"/>
    <property type="match status" value="1"/>
</dbReference>
<dbReference type="OrthoDB" id="52873at2157"/>
<dbReference type="SUPFAM" id="SSF55088">
    <property type="entry name" value="Methyl-coenzyme M reductase subunits"/>
    <property type="match status" value="1"/>
</dbReference>
<evidence type="ECO:0000256" key="1">
    <source>
        <dbReference type="ARBA" id="ARBA00001952"/>
    </source>
</evidence>
<comment type="cofactor">
    <cofactor evidence="1">
        <name>coenzyme F430</name>
        <dbReference type="ChEBI" id="CHEBI:60540"/>
    </cofactor>
</comment>
<keyword evidence="11" id="KW-0808">Transferase</keyword>
<accession>A0A3R9PGH0</accession>
<evidence type="ECO:0000256" key="4">
    <source>
        <dbReference type="ARBA" id="ARBA00011155"/>
    </source>
</evidence>
<evidence type="ECO:0000313" key="12">
    <source>
        <dbReference type="EMBL" id="RZN63748.1"/>
    </source>
</evidence>
<gene>
    <name evidence="11" type="primary">mcrB</name>
    <name evidence="11" type="ORF">D6D85_12375</name>
    <name evidence="12" type="ORF">EF810_00155</name>
</gene>
<name>A0A3R9PGH0_9CREN</name>
<dbReference type="InterPro" id="IPR022680">
    <property type="entry name" value="Me_CoM_Rdtase_bsu_N"/>
</dbReference>
<dbReference type="EMBL" id="RXII01000001">
    <property type="protein sequence ID" value="RZN63748.1"/>
    <property type="molecule type" value="Genomic_DNA"/>
</dbReference>
<evidence type="ECO:0000259" key="9">
    <source>
        <dbReference type="Pfam" id="PF02241"/>
    </source>
</evidence>
<evidence type="ECO:0000256" key="2">
    <source>
        <dbReference type="ARBA" id="ARBA00005149"/>
    </source>
</evidence>
<dbReference type="Proteomes" id="UP000316217">
    <property type="component" value="Unassembled WGS sequence"/>
</dbReference>
<keyword evidence="13" id="KW-1185">Reference proteome</keyword>
<dbReference type="PIRSF" id="PIRSF000263">
    <property type="entry name" value="Meth_CoM_rd_beta"/>
    <property type="match status" value="1"/>
</dbReference>
<evidence type="ECO:0000256" key="5">
    <source>
        <dbReference type="ARBA" id="ARBA00013271"/>
    </source>
</evidence>
<dbReference type="Pfam" id="PF02783">
    <property type="entry name" value="MCR_beta_N"/>
    <property type="match status" value="1"/>
</dbReference>
<dbReference type="UniPathway" id="UPA00646">
    <property type="reaction ID" value="UER00699"/>
</dbReference>
<evidence type="ECO:0000313" key="14">
    <source>
        <dbReference type="Proteomes" id="UP000316217"/>
    </source>
</evidence>
<dbReference type="InterPro" id="IPR003179">
    <property type="entry name" value="Me_CoM_Rdtase_bsu"/>
</dbReference>
<dbReference type="InterPro" id="IPR008924">
    <property type="entry name" value="Me_CoM_Rdtase_asu/bsu_C"/>
</dbReference>
<comment type="subunit">
    <text evidence="4">MCR is a hexamer of two alpha, two beta, and two gamma chains, forming a dimer of heterotrimers.</text>
</comment>
<reference evidence="12 14" key="2">
    <citation type="journal article" date="2019" name="Nat. Microbiol.">
        <title>Wide diversity of methane and short-chain alkane metabolisms in uncultured archaea.</title>
        <authorList>
            <person name="Borrel G."/>
            <person name="Adam P.S."/>
            <person name="McKay L.J."/>
            <person name="Chen L.X."/>
            <person name="Sierra-Garcia I.N."/>
            <person name="Sieber C.M."/>
            <person name="Letourneur Q."/>
            <person name="Ghozlane A."/>
            <person name="Andersen G.L."/>
            <person name="Li W.J."/>
            <person name="Hallam S.J."/>
            <person name="Muyzer G."/>
            <person name="de Oliveira V.M."/>
            <person name="Inskeep W.P."/>
            <person name="Banfield J.F."/>
            <person name="Gribaldo S."/>
        </authorList>
    </citation>
    <scope>NUCLEOTIDE SEQUENCE [LARGE SCALE GENOMIC DNA]</scope>
    <source>
        <strain evidence="12">NM4</strain>
    </source>
</reference>
<proteinExistence type="inferred from homology"/>
<dbReference type="InterPro" id="IPR022679">
    <property type="entry name" value="Me_CoM_Rdtase_bsu_C"/>
</dbReference>
<evidence type="ECO:0000256" key="8">
    <source>
        <dbReference type="ARBA" id="ARBA00047772"/>
    </source>
</evidence>
<evidence type="ECO:0000256" key="6">
    <source>
        <dbReference type="ARBA" id="ARBA00022994"/>
    </source>
</evidence>
<dbReference type="AlphaFoldDB" id="A0A3R9PGH0"/>
<dbReference type="Gene3D" id="1.20.840.10">
    <property type="entry name" value="Methyl-coenzyme M reductase, alpha/beta subunit, C-terminal"/>
    <property type="match status" value="1"/>
</dbReference>
<dbReference type="EMBL" id="RCOS01000137">
    <property type="protein sequence ID" value="RSN72835.1"/>
    <property type="molecule type" value="Genomic_DNA"/>
</dbReference>
<protein>
    <recommendedName>
        <fullName evidence="5">coenzyme-B sulfoethylthiotransferase</fullName>
        <ecNumber evidence="5">2.8.4.1</ecNumber>
    </recommendedName>
    <alternativeName>
        <fullName evidence="7">Coenzyme-B sulfoethylthiotransferase beta</fullName>
    </alternativeName>
</protein>
<evidence type="ECO:0000313" key="13">
    <source>
        <dbReference type="Proteomes" id="UP000277582"/>
    </source>
</evidence>
<comment type="caution">
    <text evidence="11">The sequence shown here is derived from an EMBL/GenBank/DDBJ whole genome shotgun (WGS) entry which is preliminary data.</text>
</comment>
<comment type="similarity">
    <text evidence="3">Belongs to the methyl-coenzyme M reductase beta subunit family.</text>
</comment>
<evidence type="ECO:0000256" key="7">
    <source>
        <dbReference type="ARBA" id="ARBA00032164"/>
    </source>
</evidence>
<dbReference type="NCBIfam" id="TIGR03257">
    <property type="entry name" value="met_CoM_red_bet"/>
    <property type="match status" value="1"/>
</dbReference>
<evidence type="ECO:0000313" key="11">
    <source>
        <dbReference type="EMBL" id="RSN72835.1"/>
    </source>
</evidence>
<feature type="domain" description="Methyl-coenzyme M reductase beta subunit N-terminal" evidence="10">
    <location>
        <begin position="4"/>
        <end position="185"/>
    </location>
</feature>
<dbReference type="Gene3D" id="3.30.70.470">
    <property type="match status" value="1"/>
</dbReference>
<dbReference type="EC" id="2.8.4.1" evidence="5"/>
<dbReference type="GO" id="GO:0050524">
    <property type="term" value="F:coenzyme-B sulfoethylthiotransferase activity"/>
    <property type="evidence" value="ECO:0007669"/>
    <property type="project" value="UniProtKB-EC"/>
</dbReference>
<sequence length="442" mass="47219">MKEDKIDLYDDRGRLVESDVPLRAVHPLLNPAIIEIKMTIARSVAVDLEGMQRALERGAVGGSKCVIPGKSLKLDLVGNAHAIADGIKKIVQVKKDDDTEVQVLENGKSLLVKVPTIRVLNSIEYTAPITATAAALTETIINLFNLDMFQAPMVKAAVWGRYPQTMNLMGAYIKSLLSVPQENEGLGYVMRNIPVSYITVITRRNAINAAALAGILEQSAMVEMGDAVGSFERLHLLGLAFQALNANNLVYELVKENGKNGSVGTVVASLVKRAIEDGVIEPNGTSKSGYRTYKAKDMALWNAYAAAGYLAATMVNCGAQRAMQSVSAVSVYYNDLLERQVGLPAVDFGRVQGTGVEFSFFSHSIYGGGSPVVFHGNHIVTRHSKGFVAPCIAAAIALDAGTVHYTPEAIAGVLGRTFSTIPVLREPIVHVAKAAASIKGAV</sequence>
<comment type="pathway">
    <text evidence="2">One-carbon metabolism; methyl-coenzyme M reduction; methane from methyl-coenzyme M: step 1/1.</text>
</comment>
<dbReference type="InterPro" id="IPR009024">
    <property type="entry name" value="Me_CoM_Rdtase_Fd-like_fold"/>
</dbReference>
<dbReference type="Proteomes" id="UP000277582">
    <property type="component" value="Unassembled WGS sequence"/>
</dbReference>
<evidence type="ECO:0000256" key="3">
    <source>
        <dbReference type="ARBA" id="ARBA00010675"/>
    </source>
</evidence>
<feature type="domain" description="Methyl-coenzyme M reductase beta subunit C-terminal" evidence="9">
    <location>
        <begin position="187"/>
        <end position="435"/>
    </location>
</feature>
<dbReference type="InterPro" id="IPR015823">
    <property type="entry name" value="Me_CoM_Rdtase_asu_N_sub2"/>
</dbReference>
<dbReference type="RefSeq" id="WP_125672270.1">
    <property type="nucleotide sequence ID" value="NZ_RCOS01000137.1"/>
</dbReference>
<keyword evidence="6" id="KW-0484">Methanogenesis</keyword>
<dbReference type="GO" id="GO:0015948">
    <property type="term" value="P:methanogenesis"/>
    <property type="evidence" value="ECO:0007669"/>
    <property type="project" value="UniProtKB-KW"/>
</dbReference>
<comment type="catalytic activity">
    <reaction evidence="8">
        <text>coenzyme B + methyl-coenzyme M = methane + coenzyme M-coenzyme B heterodisulfide</text>
        <dbReference type="Rhea" id="RHEA:12532"/>
        <dbReference type="ChEBI" id="CHEBI:16183"/>
        <dbReference type="ChEBI" id="CHEBI:58286"/>
        <dbReference type="ChEBI" id="CHEBI:58411"/>
        <dbReference type="ChEBI" id="CHEBI:58596"/>
        <dbReference type="EC" id="2.8.4.1"/>
    </reaction>
    <physiologicalReaction direction="left-to-right" evidence="8">
        <dbReference type="Rhea" id="RHEA:12533"/>
    </physiologicalReaction>
</comment>